<dbReference type="RefSeq" id="WP_121898292.1">
    <property type="nucleotide sequence ID" value="NZ_RCNT01000005.1"/>
</dbReference>
<dbReference type="GO" id="GO:0006098">
    <property type="term" value="P:pentose-phosphate shunt"/>
    <property type="evidence" value="ECO:0007669"/>
    <property type="project" value="UniProtKB-UniPathway"/>
</dbReference>
<dbReference type="PANTHER" id="PTHR11054:SF0">
    <property type="entry name" value="6-PHOSPHOGLUCONOLACTONASE"/>
    <property type="match status" value="1"/>
</dbReference>
<feature type="domain" description="Glucosamine/galactosamine-6-phosphate isomerase" evidence="8">
    <location>
        <begin position="8"/>
        <end position="222"/>
    </location>
</feature>
<dbReference type="PANTHER" id="PTHR11054">
    <property type="entry name" value="6-PHOSPHOGLUCONOLACTONASE"/>
    <property type="match status" value="1"/>
</dbReference>
<evidence type="ECO:0000313" key="9">
    <source>
        <dbReference type="EMBL" id="RMA42183.1"/>
    </source>
</evidence>
<comment type="catalytic activity">
    <reaction evidence="1 7">
        <text>6-phospho-D-glucono-1,5-lactone + H2O = 6-phospho-D-gluconate + H(+)</text>
        <dbReference type="Rhea" id="RHEA:12556"/>
        <dbReference type="ChEBI" id="CHEBI:15377"/>
        <dbReference type="ChEBI" id="CHEBI:15378"/>
        <dbReference type="ChEBI" id="CHEBI:57955"/>
        <dbReference type="ChEBI" id="CHEBI:58759"/>
        <dbReference type="EC" id="3.1.1.31"/>
    </reaction>
</comment>
<dbReference type="NCBIfam" id="TIGR01198">
    <property type="entry name" value="pgl"/>
    <property type="match status" value="1"/>
</dbReference>
<dbReference type="AlphaFoldDB" id="A0A3L9Y793"/>
<name>A0A3L9Y793_9RHOB</name>
<evidence type="ECO:0000256" key="7">
    <source>
        <dbReference type="RuleBase" id="RU365095"/>
    </source>
</evidence>
<evidence type="ECO:0000313" key="10">
    <source>
        <dbReference type="Proteomes" id="UP000281343"/>
    </source>
</evidence>
<evidence type="ECO:0000256" key="5">
    <source>
        <dbReference type="ARBA" id="ARBA00013198"/>
    </source>
</evidence>
<keyword evidence="10" id="KW-1185">Reference proteome</keyword>
<evidence type="ECO:0000259" key="8">
    <source>
        <dbReference type="Pfam" id="PF01182"/>
    </source>
</evidence>
<evidence type="ECO:0000256" key="6">
    <source>
        <dbReference type="ARBA" id="ARBA00020337"/>
    </source>
</evidence>
<evidence type="ECO:0000256" key="3">
    <source>
        <dbReference type="ARBA" id="ARBA00004961"/>
    </source>
</evidence>
<dbReference type="SUPFAM" id="SSF100950">
    <property type="entry name" value="NagB/RpiA/CoA transferase-like"/>
    <property type="match status" value="1"/>
</dbReference>
<dbReference type="EC" id="3.1.1.31" evidence="5 7"/>
<comment type="similarity">
    <text evidence="4 7">Belongs to the glucosamine/galactosamine-6-phosphate isomerase family. 6-phosphogluconolactonase subfamily.</text>
</comment>
<dbReference type="GO" id="GO:0005975">
    <property type="term" value="P:carbohydrate metabolic process"/>
    <property type="evidence" value="ECO:0007669"/>
    <property type="project" value="UniProtKB-UniRule"/>
</dbReference>
<dbReference type="InterPro" id="IPR037171">
    <property type="entry name" value="NagB/RpiA_transferase-like"/>
</dbReference>
<gene>
    <name evidence="7 9" type="primary">pgl</name>
    <name evidence="9" type="ORF">D9R08_10615</name>
</gene>
<organism evidence="9 10">
    <name type="scientific">Rhodophyticola porphyridii</name>
    <dbReference type="NCBI Taxonomy" id="1852017"/>
    <lineage>
        <taxon>Bacteria</taxon>
        <taxon>Pseudomonadati</taxon>
        <taxon>Pseudomonadota</taxon>
        <taxon>Alphaproteobacteria</taxon>
        <taxon>Rhodobacterales</taxon>
        <taxon>Roseobacteraceae</taxon>
        <taxon>Rhodophyticola</taxon>
    </lineage>
</organism>
<dbReference type="CDD" id="cd01400">
    <property type="entry name" value="6PGL"/>
    <property type="match status" value="1"/>
</dbReference>
<dbReference type="Pfam" id="PF01182">
    <property type="entry name" value="Glucosamine_iso"/>
    <property type="match status" value="1"/>
</dbReference>
<accession>A0A3L9Y793</accession>
<evidence type="ECO:0000256" key="4">
    <source>
        <dbReference type="ARBA" id="ARBA00010662"/>
    </source>
</evidence>
<keyword evidence="7 9" id="KW-0378">Hydrolase</keyword>
<comment type="function">
    <text evidence="2 7">Hydrolysis of 6-phosphogluconolactone to 6-phosphogluconate.</text>
</comment>
<dbReference type="Gene3D" id="3.40.50.1360">
    <property type="match status" value="1"/>
</dbReference>
<dbReference type="GO" id="GO:0017057">
    <property type="term" value="F:6-phosphogluconolactonase activity"/>
    <property type="evidence" value="ECO:0007669"/>
    <property type="project" value="UniProtKB-UniRule"/>
</dbReference>
<comment type="pathway">
    <text evidence="3 7">Carbohydrate degradation; pentose phosphate pathway; D-ribulose 5-phosphate from D-glucose 6-phosphate (oxidative stage): step 2/3.</text>
</comment>
<evidence type="ECO:0000256" key="1">
    <source>
        <dbReference type="ARBA" id="ARBA00000832"/>
    </source>
</evidence>
<evidence type="ECO:0000256" key="2">
    <source>
        <dbReference type="ARBA" id="ARBA00002681"/>
    </source>
</evidence>
<proteinExistence type="inferred from homology"/>
<reference evidence="9 10" key="1">
    <citation type="submission" date="2018-10" db="EMBL/GenBank/DDBJ databases">
        <authorList>
            <person name="Jung H.S."/>
            <person name="Jeon C.O."/>
        </authorList>
    </citation>
    <scope>NUCLEOTIDE SEQUENCE [LARGE SCALE GENOMIC DNA]</scope>
    <source>
        <strain evidence="9 10">MA-7-27</strain>
    </source>
</reference>
<sequence>MRQLVEYPDRDMMMLDLADTLAGELADCLRRHESASFCVPGGTTPGPIFDVLSEQALDWKRVAVFLNDERWVGEDNPRSNTRLLKERLIVSKASEAKLIPLYTPSPEPEPVMEELAAAFDGHLPISVLVLGMGADMHTASLFPGADRLADALASDAPILMPMRADAAVEPRVTLTAPVLNGALSKHIVIFGDEKRAALERAAHLNAMEAPIRAVWSDAVVHWAK</sequence>
<dbReference type="UniPathway" id="UPA00115">
    <property type="reaction ID" value="UER00409"/>
</dbReference>
<dbReference type="InterPro" id="IPR039104">
    <property type="entry name" value="6PGL"/>
</dbReference>
<dbReference type="OrthoDB" id="9810967at2"/>
<dbReference type="EMBL" id="RCNT01000005">
    <property type="protein sequence ID" value="RMA42183.1"/>
    <property type="molecule type" value="Genomic_DNA"/>
</dbReference>
<dbReference type="InterPro" id="IPR005900">
    <property type="entry name" value="6-phosphogluconolactonase_DevB"/>
</dbReference>
<dbReference type="InterPro" id="IPR006148">
    <property type="entry name" value="Glc/Gal-6P_isomerase"/>
</dbReference>
<dbReference type="Proteomes" id="UP000281343">
    <property type="component" value="Unassembled WGS sequence"/>
</dbReference>
<protein>
    <recommendedName>
        <fullName evidence="6 7">6-phosphogluconolactonase</fullName>
        <shortName evidence="7">6PGL</shortName>
        <ecNumber evidence="5 7">3.1.1.31</ecNumber>
    </recommendedName>
</protein>
<comment type="caution">
    <text evidence="9">The sequence shown here is derived from an EMBL/GenBank/DDBJ whole genome shotgun (WGS) entry which is preliminary data.</text>
</comment>